<sequence length="72" mass="7977">MSDPVVQTREKNSSFWATVKAVAWSFLGIRRGKEFQEDIGRLKPYHLIAAGIVGVFILIGILMLVVKFAVSA</sequence>
<keyword evidence="1" id="KW-1133">Transmembrane helix</keyword>
<dbReference type="AlphaFoldDB" id="A0A4P6UHP1"/>
<evidence type="ECO:0000256" key="1">
    <source>
        <dbReference type="SAM" id="Phobius"/>
    </source>
</evidence>
<dbReference type="EMBL" id="CP031395">
    <property type="protein sequence ID" value="QBK03515.1"/>
    <property type="molecule type" value="Genomic_DNA"/>
</dbReference>
<keyword evidence="1" id="KW-0812">Transmembrane</keyword>
<evidence type="ECO:0000313" key="2">
    <source>
        <dbReference type="EMBL" id="QBK03515.1"/>
    </source>
</evidence>
<proteinExistence type="predicted"/>
<dbReference type="InterPro" id="IPR021344">
    <property type="entry name" value="DUF2970"/>
</dbReference>
<dbReference type="Pfam" id="PF11174">
    <property type="entry name" value="DUF2970"/>
    <property type="match status" value="1"/>
</dbReference>
<name>A0A4P6UHP1_9BURK</name>
<organism evidence="2 3">
    <name type="scientific">Hylemonella gracilis</name>
    <dbReference type="NCBI Taxonomy" id="80880"/>
    <lineage>
        <taxon>Bacteria</taxon>
        <taxon>Pseudomonadati</taxon>
        <taxon>Pseudomonadota</taxon>
        <taxon>Betaproteobacteria</taxon>
        <taxon>Burkholderiales</taxon>
        <taxon>Comamonadaceae</taxon>
        <taxon>Hylemonella</taxon>
    </lineage>
</organism>
<dbReference type="RefSeq" id="WP_131277115.1">
    <property type="nucleotide sequence ID" value="NZ_CP031395.1"/>
</dbReference>
<reference evidence="2 3" key="1">
    <citation type="submission" date="2018-07" db="EMBL/GenBank/DDBJ databases">
        <title>Exploring interactions and the metabolic potential of the ultra-small soil bacteria Hylemonella gracilis.</title>
        <authorList>
            <person name="Tyc O."/>
            <person name="Kulkarni P."/>
            <person name="Gawehns F."/>
            <person name="Hundscheid M."/>
            <person name="Zweers H."/>
            <person name="Garbeva P."/>
        </authorList>
    </citation>
    <scope>NUCLEOTIDE SEQUENCE [LARGE SCALE GENOMIC DNA]</scope>
    <source>
        <strain evidence="2 3">NS1</strain>
    </source>
</reference>
<evidence type="ECO:0000313" key="3">
    <source>
        <dbReference type="Proteomes" id="UP000292939"/>
    </source>
</evidence>
<keyword evidence="1" id="KW-0472">Membrane</keyword>
<protein>
    <submittedName>
        <fullName evidence="2">DUF2970 domain-containing protein</fullName>
    </submittedName>
</protein>
<accession>A0A4P6UHP1</accession>
<dbReference type="Proteomes" id="UP000292939">
    <property type="component" value="Chromosome"/>
</dbReference>
<gene>
    <name evidence="2" type="ORF">DW355_00900</name>
</gene>
<dbReference type="OrthoDB" id="8657357at2"/>
<dbReference type="KEGG" id="hgr:DW355_00900"/>
<feature type="transmembrane region" description="Helical" evidence="1">
    <location>
        <begin position="45"/>
        <end position="70"/>
    </location>
</feature>